<evidence type="ECO:0000313" key="3">
    <source>
        <dbReference type="Proteomes" id="UP000012227"/>
    </source>
</evidence>
<dbReference type="RefSeq" id="WP_002981755.1">
    <property type="nucleotide sequence ID" value="NZ_AOGY02000046.1"/>
</dbReference>
<protein>
    <recommendedName>
        <fullName evidence="4">Outer membrane protein, TIGR04327 family</fullName>
    </recommendedName>
</protein>
<feature type="chain" id="PRO_5004113369" description="Outer membrane protein, TIGR04327 family" evidence="1">
    <location>
        <begin position="20"/>
        <end position="205"/>
    </location>
</feature>
<gene>
    <name evidence="2" type="ORF">LEP1GSC199_2800</name>
</gene>
<keyword evidence="1" id="KW-0732">Signal</keyword>
<dbReference type="Proteomes" id="UP000012227">
    <property type="component" value="Unassembled WGS sequence"/>
</dbReference>
<dbReference type="EMBL" id="AOGY02000046">
    <property type="protein sequence ID" value="EMY69819.1"/>
    <property type="molecule type" value="Genomic_DNA"/>
</dbReference>
<evidence type="ECO:0008006" key="4">
    <source>
        <dbReference type="Google" id="ProtNLM"/>
    </source>
</evidence>
<feature type="signal peptide" evidence="1">
    <location>
        <begin position="1"/>
        <end position="19"/>
    </location>
</feature>
<dbReference type="STRING" id="1218591.LEP1GSC199_2800"/>
<name>N1W0S4_9LEPT</name>
<organism evidence="2 3">
    <name type="scientific">Leptospira vanthielii serovar Holland str. Waz Holland = ATCC 700522</name>
    <dbReference type="NCBI Taxonomy" id="1218591"/>
    <lineage>
        <taxon>Bacteria</taxon>
        <taxon>Pseudomonadati</taxon>
        <taxon>Spirochaetota</taxon>
        <taxon>Spirochaetia</taxon>
        <taxon>Leptospirales</taxon>
        <taxon>Leptospiraceae</taxon>
        <taxon>Leptospira</taxon>
    </lineage>
</organism>
<accession>N1W0S4</accession>
<evidence type="ECO:0000313" key="2">
    <source>
        <dbReference type="EMBL" id="EMY69819.1"/>
    </source>
</evidence>
<comment type="caution">
    <text evidence="2">The sequence shown here is derived from an EMBL/GenBank/DDBJ whole genome shotgun (WGS) entry which is preliminary data.</text>
</comment>
<dbReference type="AlphaFoldDB" id="N1W0S4"/>
<evidence type="ECO:0000256" key="1">
    <source>
        <dbReference type="SAM" id="SignalP"/>
    </source>
</evidence>
<sequence>MKLKTSICLLIVSSSLLYAEEPKLQTKTFEYGLKAQNITYFPYETSTLRQSQSKLKNNKDLVYLPFFKYRDTNRKFGFEFDMMDVKLNNPYYTGVLTGANALSTTFSYGNIQRQEYRFNFLYYPLENELFYFGLGVLKIDRFYKNQNYEEFSYIYSDKINSYGISMPLRSKIKLMDGLELNLGFDPYVTYGNRNYVNQRVSNVYN</sequence>
<reference evidence="2 3" key="1">
    <citation type="submission" date="2013-03" db="EMBL/GenBank/DDBJ databases">
        <authorList>
            <person name="Harkins D.M."/>
            <person name="Durkin A.S."/>
            <person name="Brinkac L.M."/>
            <person name="Haft D.H."/>
            <person name="Selengut J.D."/>
            <person name="Sanka R."/>
            <person name="DePew J."/>
            <person name="Purushe J."/>
            <person name="Galloway R.L."/>
            <person name="Vinetz J.M."/>
            <person name="Sutton G.G."/>
            <person name="Nierman W.C."/>
            <person name="Fouts D.E."/>
        </authorList>
    </citation>
    <scope>NUCLEOTIDE SEQUENCE [LARGE SCALE GENOMIC DNA]</scope>
    <source>
        <strain evidence="2 3">Waz Holland</strain>
    </source>
</reference>
<proteinExistence type="predicted"/>